<proteinExistence type="predicted"/>
<dbReference type="AlphaFoldDB" id="A0A9W7H1M4"/>
<evidence type="ECO:0008006" key="4">
    <source>
        <dbReference type="Google" id="ProtNLM"/>
    </source>
</evidence>
<dbReference type="PANTHER" id="PTHR31694">
    <property type="entry name" value="DESICCATION-LIKE PROTEIN"/>
    <property type="match status" value="1"/>
</dbReference>
<dbReference type="Proteomes" id="UP001165190">
    <property type="component" value="Unassembled WGS sequence"/>
</dbReference>
<dbReference type="PANTHER" id="PTHR31694:SF17">
    <property type="entry name" value="DESICCATION-RELATED PROTEIN PCC13-62-LIKE"/>
    <property type="match status" value="1"/>
</dbReference>
<gene>
    <name evidence="2" type="ORF">HRI_000611300</name>
</gene>
<comment type="caution">
    <text evidence="2">The sequence shown here is derived from an EMBL/GenBank/DDBJ whole genome shotgun (WGS) entry which is preliminary data.</text>
</comment>
<feature type="chain" id="PRO_5040731621" description="Desiccation-related protein PCC13-62" evidence="1">
    <location>
        <begin position="25"/>
        <end position="312"/>
    </location>
</feature>
<name>A0A9W7H1M4_HIBTR</name>
<keyword evidence="3" id="KW-1185">Reference proteome</keyword>
<dbReference type="Pfam" id="PF13668">
    <property type="entry name" value="Ferritin_2"/>
    <property type="match status" value="1"/>
</dbReference>
<protein>
    <recommendedName>
        <fullName evidence="4">Desiccation-related protein PCC13-62</fullName>
    </recommendedName>
</protein>
<evidence type="ECO:0000256" key="1">
    <source>
        <dbReference type="SAM" id="SignalP"/>
    </source>
</evidence>
<reference evidence="2" key="1">
    <citation type="submission" date="2023-05" db="EMBL/GenBank/DDBJ databases">
        <title>Genome and transcriptome analyses reveal genes involved in the formation of fine ridges on petal epidermal cells in Hibiscus trionum.</title>
        <authorList>
            <person name="Koshimizu S."/>
            <person name="Masuda S."/>
            <person name="Ishii T."/>
            <person name="Shirasu K."/>
            <person name="Hoshino A."/>
            <person name="Arita M."/>
        </authorList>
    </citation>
    <scope>NUCLEOTIDE SEQUENCE</scope>
    <source>
        <strain evidence="2">Hamamatsu line</strain>
    </source>
</reference>
<dbReference type="OrthoDB" id="1001765at2759"/>
<dbReference type="EMBL" id="BSYR01000006">
    <property type="protein sequence ID" value="GMI69420.1"/>
    <property type="molecule type" value="Genomic_DNA"/>
</dbReference>
<sequence length="312" mass="33835">MATRSCLCVFLFLLVAFQSTMVKANTVIPSSRCRPVLASTKEKLEFAVNLHIYKAELVLRASVGRGINDISPGLVEGPAPIGATLANLDNRTRKIMEESGLATIGHIRDIANIILRRSPLSMPQLDLSPQAFEKYLDVINVTLKPPFNIYANTNSFLLAAAFASDYLKQYYAGIMPWIVGIPERELAAGIAVYEGASYGVIRSLLNDRANLTVPPYTFTVENLTNLSAQIGNQLGGCGLKDEGLVVPLPLGAENRTTGNVIAADVNSLPYTRSALELLRIVFITGNATRPGGVFPRGFEGTLYHRILALKQS</sequence>
<accession>A0A9W7H1M4</accession>
<evidence type="ECO:0000313" key="3">
    <source>
        <dbReference type="Proteomes" id="UP001165190"/>
    </source>
</evidence>
<dbReference type="InterPro" id="IPR052965">
    <property type="entry name" value="Pigment-catalase-like"/>
</dbReference>
<organism evidence="2 3">
    <name type="scientific">Hibiscus trionum</name>
    <name type="common">Flower of an hour</name>
    <dbReference type="NCBI Taxonomy" id="183268"/>
    <lineage>
        <taxon>Eukaryota</taxon>
        <taxon>Viridiplantae</taxon>
        <taxon>Streptophyta</taxon>
        <taxon>Embryophyta</taxon>
        <taxon>Tracheophyta</taxon>
        <taxon>Spermatophyta</taxon>
        <taxon>Magnoliopsida</taxon>
        <taxon>eudicotyledons</taxon>
        <taxon>Gunneridae</taxon>
        <taxon>Pentapetalae</taxon>
        <taxon>rosids</taxon>
        <taxon>malvids</taxon>
        <taxon>Malvales</taxon>
        <taxon>Malvaceae</taxon>
        <taxon>Malvoideae</taxon>
        <taxon>Hibiscus</taxon>
    </lineage>
</organism>
<evidence type="ECO:0000313" key="2">
    <source>
        <dbReference type="EMBL" id="GMI69420.1"/>
    </source>
</evidence>
<feature type="signal peptide" evidence="1">
    <location>
        <begin position="1"/>
        <end position="24"/>
    </location>
</feature>
<keyword evidence="1" id="KW-0732">Signal</keyword>